<proteinExistence type="predicted"/>
<protein>
    <submittedName>
        <fullName evidence="1">Uncharacterized protein</fullName>
    </submittedName>
</protein>
<gene>
    <name evidence="1" type="ORF">SAMN05192570_1173</name>
</gene>
<accession>A0A1I6PQ60</accession>
<name>A0A1I6PQ60_9CAUL</name>
<keyword evidence="2" id="KW-1185">Reference proteome</keyword>
<evidence type="ECO:0000313" key="1">
    <source>
        <dbReference type="EMBL" id="SFS42324.1"/>
    </source>
</evidence>
<sequence length="69" mass="7238">MTDRKEALVLATASLQDIISQGKAITGSAMRGAPEADQEAIRAAAHAHLDAYLDHMAAAGVHTRAIIED</sequence>
<dbReference type="EMBL" id="FOZV01000002">
    <property type="protein sequence ID" value="SFS42324.1"/>
    <property type="molecule type" value="Genomic_DNA"/>
</dbReference>
<dbReference type="RefSeq" id="WP_092307751.1">
    <property type="nucleotide sequence ID" value="NZ_FOZV01000002.1"/>
</dbReference>
<evidence type="ECO:0000313" key="2">
    <source>
        <dbReference type="Proteomes" id="UP000198788"/>
    </source>
</evidence>
<dbReference type="AlphaFoldDB" id="A0A1I6PQ60"/>
<dbReference type="Proteomes" id="UP000198788">
    <property type="component" value="Unassembled WGS sequence"/>
</dbReference>
<dbReference type="STRING" id="871741.SAMN05192570_1173"/>
<organism evidence="1 2">
    <name type="scientific">Brevundimonas viscosa</name>
    <dbReference type="NCBI Taxonomy" id="871741"/>
    <lineage>
        <taxon>Bacteria</taxon>
        <taxon>Pseudomonadati</taxon>
        <taxon>Pseudomonadota</taxon>
        <taxon>Alphaproteobacteria</taxon>
        <taxon>Caulobacterales</taxon>
        <taxon>Caulobacteraceae</taxon>
        <taxon>Brevundimonas</taxon>
    </lineage>
</organism>
<reference evidence="2" key="1">
    <citation type="submission" date="2016-10" db="EMBL/GenBank/DDBJ databases">
        <authorList>
            <person name="Varghese N."/>
            <person name="Submissions S."/>
        </authorList>
    </citation>
    <scope>NUCLEOTIDE SEQUENCE [LARGE SCALE GENOMIC DNA]</scope>
    <source>
        <strain evidence="2">CGMCC 1.10683</strain>
    </source>
</reference>